<evidence type="ECO:0000256" key="1">
    <source>
        <dbReference type="ARBA" id="ARBA00022679"/>
    </source>
</evidence>
<dbReference type="InterPro" id="IPR023606">
    <property type="entry name" value="CoA-Trfase_III_dom_1_sf"/>
</dbReference>
<dbReference type="Proteomes" id="UP000465302">
    <property type="component" value="Unassembled WGS sequence"/>
</dbReference>
<evidence type="ECO:0000313" key="4">
    <source>
        <dbReference type="EMBL" id="PEG41205.1"/>
    </source>
</evidence>
<name>A0A2A7NAX7_MYCAG</name>
<dbReference type="SUPFAM" id="SSF89796">
    <property type="entry name" value="CoA-transferase family III (CaiB/BaiF)"/>
    <property type="match status" value="1"/>
</dbReference>
<evidence type="ECO:0000313" key="3">
    <source>
        <dbReference type="EMBL" id="GFG55348.1"/>
    </source>
</evidence>
<proteinExistence type="predicted"/>
<reference evidence="3" key="3">
    <citation type="submission" date="2020-02" db="EMBL/GenBank/DDBJ databases">
        <authorList>
            <person name="Matsumoto Y."/>
            <person name="Motooka D."/>
            <person name="Nakamura S."/>
        </authorList>
    </citation>
    <scope>NUCLEOTIDE SEQUENCE</scope>
    <source>
        <strain evidence="3">JCM 6377</strain>
    </source>
</reference>
<dbReference type="Proteomes" id="UP000220914">
    <property type="component" value="Unassembled WGS sequence"/>
</dbReference>
<evidence type="ECO:0000256" key="2">
    <source>
        <dbReference type="SAM" id="MobiDB-lite"/>
    </source>
</evidence>
<dbReference type="EMBL" id="BLKS01000004">
    <property type="protein sequence ID" value="GFG55348.1"/>
    <property type="molecule type" value="Genomic_DNA"/>
</dbReference>
<dbReference type="AlphaFoldDB" id="A0A2A7NAX7"/>
<dbReference type="InterPro" id="IPR044855">
    <property type="entry name" value="CoA-Trfase_III_dom3_sf"/>
</dbReference>
<dbReference type="PANTHER" id="PTHR48207:SF3">
    <property type="entry name" value="SUCCINATE--HYDROXYMETHYLGLUTARATE COA-TRANSFERASE"/>
    <property type="match status" value="1"/>
</dbReference>
<organism evidence="4 5">
    <name type="scientific">Mycolicibacterium agri</name>
    <name type="common">Mycobacterium agri</name>
    <dbReference type="NCBI Taxonomy" id="36811"/>
    <lineage>
        <taxon>Bacteria</taxon>
        <taxon>Bacillati</taxon>
        <taxon>Actinomycetota</taxon>
        <taxon>Actinomycetes</taxon>
        <taxon>Mycobacteriales</taxon>
        <taxon>Mycobacteriaceae</taxon>
        <taxon>Mycolicibacterium</taxon>
    </lineage>
</organism>
<evidence type="ECO:0000313" key="5">
    <source>
        <dbReference type="Proteomes" id="UP000220914"/>
    </source>
</evidence>
<protein>
    <submittedName>
        <fullName evidence="4">Carnitine dehydratase</fullName>
    </submittedName>
    <submittedName>
        <fullName evidence="3">CoA transferase</fullName>
    </submittedName>
</protein>
<dbReference type="OrthoDB" id="9797653at2"/>
<sequence length="392" mass="41478">MNDSRPPLQGLVVVDFTRVLAGPLCTMILADMGAEVVKVERPGVGDDTREWDPPAAGGDATYFLSVNRDKKSIAVDLSTPEGRKVAIDLMAGADVVVENFRTGVMDRLGLGYDVIAERNPRVVYCSIPAFAGSSSPKPGYDLLMQAQSGLMSLTGTEGPTKAGVALLDVITGLYATTGILAALEARRETGAGQRVTVGLYEASLAALVNQSAAFLMAGQVSGPAGNAHPSIVPYQAFTARDRSFVLAAGNDKLFRETVEAVGRPELADDPRFVSNSARVEHRDEIVGLLSAAFATRDAEHWVRELDARGVPASLVRTLDEVFAAPESQHALAEVADAKRGTLRYVRTPIELSHTALRPPTDPPPDLGEHTDAILTRLAAAKPNPDDSGGEGT</sequence>
<gene>
    <name evidence="4" type="ORF">CQY20_06060</name>
    <name evidence="3" type="ORF">MAGR_67890</name>
</gene>
<dbReference type="Gene3D" id="3.40.50.10540">
    <property type="entry name" value="Crotonobetainyl-coa:carnitine coa-transferase, domain 1"/>
    <property type="match status" value="1"/>
</dbReference>
<dbReference type="InterPro" id="IPR003673">
    <property type="entry name" value="CoA-Trfase_fam_III"/>
</dbReference>
<accession>A0A2A7NAX7</accession>
<keyword evidence="5" id="KW-1185">Reference proteome</keyword>
<dbReference type="GO" id="GO:0008410">
    <property type="term" value="F:CoA-transferase activity"/>
    <property type="evidence" value="ECO:0007669"/>
    <property type="project" value="TreeGrafter"/>
</dbReference>
<reference evidence="4 5" key="1">
    <citation type="submission" date="2017-10" db="EMBL/GenBank/DDBJ databases">
        <title>The new phylogeny of genus Mycobacterium.</title>
        <authorList>
            <person name="Tortoli E."/>
            <person name="Trovato A."/>
            <person name="Cirillo D.M."/>
        </authorList>
    </citation>
    <scope>NUCLEOTIDE SEQUENCE [LARGE SCALE GENOMIC DNA]</scope>
    <source>
        <strain evidence="4 5">CCUG37673</strain>
    </source>
</reference>
<dbReference type="PANTHER" id="PTHR48207">
    <property type="entry name" value="SUCCINATE--HYDROXYMETHYLGLUTARATE COA-TRANSFERASE"/>
    <property type="match status" value="1"/>
</dbReference>
<dbReference type="InterPro" id="IPR050483">
    <property type="entry name" value="CoA-transferase_III_domain"/>
</dbReference>
<comment type="caution">
    <text evidence="4">The sequence shown here is derived from an EMBL/GenBank/DDBJ whole genome shotgun (WGS) entry which is preliminary data.</text>
</comment>
<dbReference type="RefSeq" id="WP_097938998.1">
    <property type="nucleotide sequence ID" value="NZ_BLKS01000004.1"/>
</dbReference>
<dbReference type="EMBL" id="PDCP01000007">
    <property type="protein sequence ID" value="PEG41205.1"/>
    <property type="molecule type" value="Genomic_DNA"/>
</dbReference>
<feature type="region of interest" description="Disordered" evidence="2">
    <location>
        <begin position="353"/>
        <end position="392"/>
    </location>
</feature>
<reference evidence="3 6" key="2">
    <citation type="journal article" date="2019" name="Emerg. Microbes Infect.">
        <title>Comprehensive subspecies identification of 175 nontuberculous mycobacteria species based on 7547 genomic profiles.</title>
        <authorList>
            <person name="Matsumoto Y."/>
            <person name="Kinjo T."/>
            <person name="Motooka D."/>
            <person name="Nabeya D."/>
            <person name="Jung N."/>
            <person name="Uechi K."/>
            <person name="Horii T."/>
            <person name="Iida T."/>
            <person name="Fujita J."/>
            <person name="Nakamura S."/>
        </authorList>
    </citation>
    <scope>NUCLEOTIDE SEQUENCE [LARGE SCALE GENOMIC DNA]</scope>
    <source>
        <strain evidence="3 6">JCM 6377</strain>
    </source>
</reference>
<dbReference type="Gene3D" id="3.30.1540.10">
    <property type="entry name" value="formyl-coa transferase, domain 3"/>
    <property type="match status" value="1"/>
</dbReference>
<keyword evidence="1 3" id="KW-0808">Transferase</keyword>
<dbReference type="Pfam" id="PF02515">
    <property type="entry name" value="CoA_transf_3"/>
    <property type="match status" value="1"/>
</dbReference>
<evidence type="ECO:0000313" key="6">
    <source>
        <dbReference type="Proteomes" id="UP000465302"/>
    </source>
</evidence>